<organism evidence="9 10">
    <name type="scientific">Cordylochernes scorpioides</name>
    <dbReference type="NCBI Taxonomy" id="51811"/>
    <lineage>
        <taxon>Eukaryota</taxon>
        <taxon>Metazoa</taxon>
        <taxon>Ecdysozoa</taxon>
        <taxon>Arthropoda</taxon>
        <taxon>Chelicerata</taxon>
        <taxon>Arachnida</taxon>
        <taxon>Pseudoscorpiones</taxon>
        <taxon>Cheliferoidea</taxon>
        <taxon>Chernetidae</taxon>
        <taxon>Cordylochernes</taxon>
    </lineage>
</organism>
<keyword evidence="6 8" id="KW-0503">Monooxygenase</keyword>
<dbReference type="PRINTS" id="PR00463">
    <property type="entry name" value="EP450I"/>
</dbReference>
<evidence type="ECO:0000256" key="6">
    <source>
        <dbReference type="ARBA" id="ARBA00023033"/>
    </source>
</evidence>
<protein>
    <submittedName>
        <fullName evidence="9">Uncharacterized protein</fullName>
    </submittedName>
</protein>
<dbReference type="PROSITE" id="PS00086">
    <property type="entry name" value="CYTOCHROME_P450"/>
    <property type="match status" value="1"/>
</dbReference>
<evidence type="ECO:0000313" key="10">
    <source>
        <dbReference type="Proteomes" id="UP001235939"/>
    </source>
</evidence>
<reference evidence="9 10" key="1">
    <citation type="submission" date="2022-01" db="EMBL/GenBank/DDBJ databases">
        <title>A chromosomal length assembly of Cordylochernes scorpioides.</title>
        <authorList>
            <person name="Zeh D."/>
            <person name="Zeh J."/>
        </authorList>
    </citation>
    <scope>NUCLEOTIDE SEQUENCE [LARGE SCALE GENOMIC DNA]</scope>
    <source>
        <strain evidence="9">IN4F17</strain>
        <tissue evidence="9">Whole Body</tissue>
    </source>
</reference>
<dbReference type="InterPro" id="IPR002401">
    <property type="entry name" value="Cyt_P450_E_grp-I"/>
</dbReference>
<evidence type="ECO:0000256" key="7">
    <source>
        <dbReference type="ARBA" id="ARBA00043906"/>
    </source>
</evidence>
<evidence type="ECO:0000256" key="3">
    <source>
        <dbReference type="ARBA" id="ARBA00022723"/>
    </source>
</evidence>
<dbReference type="InterPro" id="IPR017972">
    <property type="entry name" value="Cyt_P450_CS"/>
</dbReference>
<gene>
    <name evidence="9" type="ORF">LAZ67_1008074</name>
</gene>
<evidence type="ECO:0000256" key="8">
    <source>
        <dbReference type="RuleBase" id="RU000461"/>
    </source>
</evidence>
<keyword evidence="3 8" id="KW-0479">Metal-binding</keyword>
<evidence type="ECO:0000256" key="1">
    <source>
        <dbReference type="ARBA" id="ARBA00010617"/>
    </source>
</evidence>
<comment type="similarity">
    <text evidence="1 8">Belongs to the cytochrome P450 family.</text>
</comment>
<dbReference type="PANTHER" id="PTHR24302">
    <property type="entry name" value="CYTOCHROME P450 FAMILY 3"/>
    <property type="match status" value="1"/>
</dbReference>
<comment type="function">
    <text evidence="7">Cytochromes P450 are a group of heme-thiolate monooxygenases. They oxidize a variety of structurally unrelated compounds, including steroids, fatty acids, and xenobiotics.</text>
</comment>
<evidence type="ECO:0000313" key="9">
    <source>
        <dbReference type="EMBL" id="UYV62164.1"/>
    </source>
</evidence>
<proteinExistence type="inferred from homology"/>
<evidence type="ECO:0000256" key="4">
    <source>
        <dbReference type="ARBA" id="ARBA00023002"/>
    </source>
</evidence>
<dbReference type="PRINTS" id="PR00385">
    <property type="entry name" value="P450"/>
</dbReference>
<keyword evidence="4 8" id="KW-0560">Oxidoreductase</keyword>
<keyword evidence="5 8" id="KW-0408">Iron</keyword>
<keyword evidence="10" id="KW-1185">Reference proteome</keyword>
<dbReference type="InterPro" id="IPR050705">
    <property type="entry name" value="Cytochrome_P450_3A"/>
</dbReference>
<evidence type="ECO:0000256" key="5">
    <source>
        <dbReference type="ARBA" id="ARBA00023004"/>
    </source>
</evidence>
<evidence type="ECO:0000256" key="2">
    <source>
        <dbReference type="ARBA" id="ARBA00022617"/>
    </source>
</evidence>
<sequence>MAPVMKSAIDDLLSNLDEVKEQDDIEIYQIYKRLTMDVIGRTAFGIQTQVQKNPDHDVFLKYSQGFFARIPGYFELFIAAVLTYLSPLSKKSIEISVNPSFFTQVKLRCVCDACAQDDVREGCVQARRPDILQLMLDTEMTEEQMDNATLTAGEDDDRELSKSNGQHLTSEYLSPNFTYCIVFLYETTSTALAFITYTLVKYPEVQEKVRKEIQEIVESDGQVSYASVQKLQYLEAVCNEALRIYPPIYMFVSRQAGENVTYGSYTIPKGISIQVPAYTIHHDPDLWPDPECFNPDRVGLIGYQYCILKVSETCLTHNCSRFIPENKKSTSPFAFQTFGAGPRNCIGMRFAQMEIKMALASILLKFRLLPGKSFEEVSTTQEL</sequence>
<dbReference type="Gene3D" id="1.10.630.10">
    <property type="entry name" value="Cytochrome P450"/>
    <property type="match status" value="1"/>
</dbReference>
<dbReference type="Pfam" id="PF00067">
    <property type="entry name" value="p450"/>
    <property type="match status" value="2"/>
</dbReference>
<dbReference type="Proteomes" id="UP001235939">
    <property type="component" value="Chromosome 01"/>
</dbReference>
<dbReference type="InterPro" id="IPR001128">
    <property type="entry name" value="Cyt_P450"/>
</dbReference>
<dbReference type="SUPFAM" id="SSF48264">
    <property type="entry name" value="Cytochrome P450"/>
    <property type="match status" value="1"/>
</dbReference>
<dbReference type="PANTHER" id="PTHR24302:SF15">
    <property type="entry name" value="FATTY-ACID PEROXYGENASE"/>
    <property type="match status" value="1"/>
</dbReference>
<dbReference type="EMBL" id="CP092863">
    <property type="protein sequence ID" value="UYV62164.1"/>
    <property type="molecule type" value="Genomic_DNA"/>
</dbReference>
<dbReference type="InterPro" id="IPR036396">
    <property type="entry name" value="Cyt_P450_sf"/>
</dbReference>
<keyword evidence="2 8" id="KW-0349">Heme</keyword>
<name>A0ABY6K031_9ARAC</name>
<accession>A0ABY6K031</accession>